<reference key="1">
    <citation type="journal article" date="1999" name="Nature">
        <title>Sequence and analysis of chromosome 2 of the plant Arabidopsis thaliana.</title>
        <authorList>
            <person name="Lin X."/>
            <person name="Kaul S."/>
            <person name="Rounsley S."/>
            <person name="Shea T.P."/>
            <person name="Benito M.I."/>
            <person name="Town C.D."/>
            <person name="Fujii C.Y."/>
            <person name="Mason T."/>
            <person name="Bowman C.L."/>
            <person name="Barnstead M."/>
            <person name="Feldblyum T.V."/>
            <person name="Buell C.R."/>
            <person name="Ketchum K.A."/>
            <person name="Lee J."/>
            <person name="Ronning C.M."/>
            <person name="Koo H.L."/>
            <person name="Moffat K.S."/>
            <person name="Cronin L.A."/>
            <person name="Shen M."/>
            <person name="Pai G."/>
            <person name="Van Aken S."/>
            <person name="Umayam L."/>
            <person name="Tallon L.J."/>
            <person name="Gill J.E."/>
            <person name="Adams M.D."/>
            <person name="Carrera A.J."/>
            <person name="Creasy T.H."/>
            <person name="Goodman H.M."/>
            <person name="Somerville C.R."/>
            <person name="Copenhaver G.P."/>
            <person name="Preuss D."/>
            <person name="Nierman W.C."/>
            <person name="White O."/>
            <person name="Eisen J.A."/>
            <person name="Salzberg S.L."/>
            <person name="Fraser C.M."/>
            <person name="Venter J.C."/>
        </authorList>
    </citation>
    <scope>NUCLEOTIDE SEQUENCE [LARGE SCALE GENOMIC DNA]</scope>
    <source>
        <strain>cv. Columbia</strain>
    </source>
</reference>
<sequence length="244" mass="27535">MTAAFRMLAYGVPADSTDEYIKIGESTALESLKRFCRAIVEVFACCYLRSPDANDVARLLHIGESRGFPEAVADYDLWIWHAYFGLPGSNNGINVLEASHLFANLAEGTAPPASYVINGKPYNMGYYLADGIYPKWSTLVQTIHDPRGPKKKLFAMKQEACRKDVERAFGVLQLRFAIVAGPSRLWNKTVLHDIMTSCIIMHNMIIEDERDIDAPIEERVEVPIEEVEMTGDDDTRFQEFLARH</sequence>
<dbReference type="ExpressionAtlas" id="Q9SKG7">
    <property type="expression patterns" value="differential"/>
</dbReference>
<protein>
    <submittedName>
        <fullName evidence="1">Uncharacterized protein At2g13770</fullName>
    </submittedName>
</protein>
<reference evidence="1" key="3">
    <citation type="submission" date="2002-02" db="EMBL/GenBank/DDBJ databases">
        <authorList>
            <person name="Town C.D."/>
            <person name="Kaul S."/>
        </authorList>
    </citation>
    <scope>NUCLEOTIDE SEQUENCE</scope>
</reference>
<dbReference type="Pfam" id="PF04827">
    <property type="entry name" value="Plant_tran"/>
    <property type="match status" value="1"/>
</dbReference>
<dbReference type="AlphaFoldDB" id="Q9SKG7"/>
<reference evidence="1" key="2">
    <citation type="submission" date="2000-03" db="EMBL/GenBank/DDBJ databases">
        <authorList>
            <person name="Lin X."/>
            <person name="Kaul S."/>
            <person name="Shea T.P."/>
            <person name="Fujii C.Y."/>
            <person name="Shen M."/>
            <person name="VanAken S.E."/>
            <person name="Barnstead M.E."/>
            <person name="Mason T.M."/>
            <person name="Bowman C.L."/>
            <person name="Ronning C.M."/>
            <person name="Benito M.-I."/>
            <person name="Carrera A.J."/>
            <person name="Creasy T.H."/>
            <person name="Buell C.R."/>
            <person name="Town C.D."/>
            <person name="Nierman W.C."/>
            <person name="Fraser C.M."/>
            <person name="Venter J.C."/>
        </authorList>
    </citation>
    <scope>NUCLEOTIDE SEQUENCE</scope>
</reference>
<dbReference type="InterPro" id="IPR006912">
    <property type="entry name" value="Harbinger_derived_prot"/>
</dbReference>
<dbReference type="EMBL" id="AC006436">
    <property type="protein sequence ID" value="AAD28316.1"/>
    <property type="molecule type" value="Genomic_DNA"/>
</dbReference>
<name>Q9SKG7_ARATH</name>
<dbReference type="PIR" id="E84510">
    <property type="entry name" value="E84510"/>
</dbReference>
<dbReference type="PANTHER" id="PTHR47150:SF7">
    <property type="entry name" value="NUCLEASE"/>
    <property type="match status" value="1"/>
</dbReference>
<dbReference type="PANTHER" id="PTHR47150">
    <property type="entry name" value="OS12G0169200 PROTEIN"/>
    <property type="match status" value="1"/>
</dbReference>
<gene>
    <name evidence="1" type="ordered locus">At2g13770</name>
</gene>
<accession>Q9SKG7</accession>
<organism evidence="1">
    <name type="scientific">Arabidopsis thaliana</name>
    <name type="common">Mouse-ear cress</name>
    <dbReference type="NCBI Taxonomy" id="3702"/>
    <lineage>
        <taxon>Eukaryota</taxon>
        <taxon>Viridiplantae</taxon>
        <taxon>Streptophyta</taxon>
        <taxon>Embryophyta</taxon>
        <taxon>Tracheophyta</taxon>
        <taxon>Spermatophyta</taxon>
        <taxon>Magnoliopsida</taxon>
        <taxon>eudicotyledons</taxon>
        <taxon>Gunneridae</taxon>
        <taxon>Pentapetalae</taxon>
        <taxon>rosids</taxon>
        <taxon>malvids</taxon>
        <taxon>Brassicales</taxon>
        <taxon>Brassicaceae</taxon>
        <taxon>Camelineae</taxon>
        <taxon>Arabidopsis</taxon>
    </lineage>
</organism>
<proteinExistence type="predicted"/>
<evidence type="ECO:0000313" key="1">
    <source>
        <dbReference type="EMBL" id="AAD28316.1"/>
    </source>
</evidence>